<dbReference type="Proteomes" id="UP000321820">
    <property type="component" value="Chromosome"/>
</dbReference>
<dbReference type="PANTHER" id="PTHR36453">
    <property type="entry name" value="SECRETED PROTEIN-RELATED"/>
    <property type="match status" value="1"/>
</dbReference>
<feature type="chain" id="PRO_5022855818" evidence="1">
    <location>
        <begin position="22"/>
        <end position="684"/>
    </location>
</feature>
<evidence type="ECO:0000313" key="3">
    <source>
        <dbReference type="Proteomes" id="UP000321820"/>
    </source>
</evidence>
<dbReference type="SUPFAM" id="SSF51126">
    <property type="entry name" value="Pectin lyase-like"/>
    <property type="match status" value="1"/>
</dbReference>
<protein>
    <submittedName>
        <fullName evidence="2">Right-handed parallel beta-helix repeat-containing protein</fullName>
    </submittedName>
</protein>
<dbReference type="OrthoDB" id="9760240at2"/>
<dbReference type="RefSeq" id="WP_147647435.1">
    <property type="nucleotide sequence ID" value="NZ_CP042806.1"/>
</dbReference>
<keyword evidence="3" id="KW-1185">Reference proteome</keyword>
<feature type="signal peptide" evidence="1">
    <location>
        <begin position="1"/>
        <end position="21"/>
    </location>
</feature>
<accession>A0A5B9EAR8</accession>
<keyword evidence="1" id="KW-0732">Signal</keyword>
<dbReference type="AlphaFoldDB" id="A0A5B9EAR8"/>
<proteinExistence type="predicted"/>
<evidence type="ECO:0000313" key="2">
    <source>
        <dbReference type="EMBL" id="QEE28245.1"/>
    </source>
</evidence>
<dbReference type="EMBL" id="CP042806">
    <property type="protein sequence ID" value="QEE28245.1"/>
    <property type="molecule type" value="Genomic_DNA"/>
</dbReference>
<name>A0A5B9EAR8_9BACT</name>
<evidence type="ECO:0000256" key="1">
    <source>
        <dbReference type="SAM" id="SignalP"/>
    </source>
</evidence>
<dbReference type="KEGG" id="talb:FTW19_09680"/>
<dbReference type="InterPro" id="IPR011050">
    <property type="entry name" value="Pectin_lyase_fold/virulence"/>
</dbReference>
<dbReference type="PANTHER" id="PTHR36453:SF1">
    <property type="entry name" value="RIGHT HANDED BETA HELIX DOMAIN-CONTAINING PROTEIN"/>
    <property type="match status" value="1"/>
</dbReference>
<sequence length="684" mass="74707">MHRTIAAITLLLTTGSPIVLAQKLAPDAVILSVAPNGNDDNDGSAGKPLRTFERAQAAIREINGQHDVVAELSDGMYRIANPLIFHAADGGQNGHQVVWRAAKDARPVISGGIAVTGWKVFDRAKNIWVADVPAGTDSSDLWVDGHLAPRARVELPRADVTFTREGLTLRGAKYNYLAALPDPSRILVSGTGFFTERFSPVARIDGMKIVMQQPSWDNNLWGYDSLAFPYHPELAHLYLSNAFAFLSEPGQWYIDPRQGKLYLKPAAGIDLAKADVELPRLTVLLSISGSYDTPVRNLSFRGIRFSHTTWMGPSSSEGYASQQSGSYLTGRAIAYPADPLGTCKFGCPEFESVRNEWQQMPASVQVSAAERITFDSNVFAHLGQYALGIGNDADAMLSGIGLGTGDVTVAANVFTDLGGGAILAGGVRRDAHHPPRPEMVNRQLIIRNNRIRLVSKTFRDNSAILSTYITQAIILHNDISEVPYDAIDIGYGWGMHDAGGNPNYRVRMHGYDWKANLVYSTPTTHRDTVVAGNRVHGAKRFFHDGGAIYNLSASPGTLITENYIFDNSKMIGLYLDEGSRYITVRRNVVQDTDSEWLNINTVRAAYPLRISPDNTADSNWHDGTKIGGMWTNYQNDLILNDHLVTNGQWPEEALEVMKHAGIEPEAGPVAYGEAQPGAGEPAKP</sequence>
<gene>
    <name evidence="2" type="ORF">FTW19_09680</name>
</gene>
<reference evidence="2 3" key="1">
    <citation type="submission" date="2019-08" db="EMBL/GenBank/DDBJ databases">
        <title>Complete genome sequence of Terriglobus albidus strain ORNL.</title>
        <authorList>
            <person name="Podar M."/>
        </authorList>
    </citation>
    <scope>NUCLEOTIDE SEQUENCE [LARGE SCALE GENOMIC DNA]</scope>
    <source>
        <strain evidence="2 3">ORNL</strain>
    </source>
</reference>
<dbReference type="Gene3D" id="2.160.20.10">
    <property type="entry name" value="Single-stranded right-handed beta-helix, Pectin lyase-like"/>
    <property type="match status" value="2"/>
</dbReference>
<organism evidence="2 3">
    <name type="scientific">Terriglobus albidus</name>
    <dbReference type="NCBI Taxonomy" id="1592106"/>
    <lineage>
        <taxon>Bacteria</taxon>
        <taxon>Pseudomonadati</taxon>
        <taxon>Acidobacteriota</taxon>
        <taxon>Terriglobia</taxon>
        <taxon>Terriglobales</taxon>
        <taxon>Acidobacteriaceae</taxon>
        <taxon>Terriglobus</taxon>
    </lineage>
</organism>
<dbReference type="InterPro" id="IPR012334">
    <property type="entry name" value="Pectin_lyas_fold"/>
</dbReference>
<dbReference type="SMART" id="SM00710">
    <property type="entry name" value="PbH1"/>
    <property type="match status" value="7"/>
</dbReference>
<dbReference type="InterPro" id="IPR006626">
    <property type="entry name" value="PbH1"/>
</dbReference>